<gene>
    <name evidence="2" type="ORF">SCP_0601010</name>
</gene>
<keyword evidence="3" id="KW-1185">Reference proteome</keyword>
<keyword evidence="1" id="KW-0472">Membrane</keyword>
<organism evidence="2 3">
    <name type="scientific">Sparassis crispa</name>
    <dbReference type="NCBI Taxonomy" id="139825"/>
    <lineage>
        <taxon>Eukaryota</taxon>
        <taxon>Fungi</taxon>
        <taxon>Dikarya</taxon>
        <taxon>Basidiomycota</taxon>
        <taxon>Agaricomycotina</taxon>
        <taxon>Agaricomycetes</taxon>
        <taxon>Polyporales</taxon>
        <taxon>Sparassidaceae</taxon>
        <taxon>Sparassis</taxon>
    </lineage>
</organism>
<evidence type="ECO:0000256" key="1">
    <source>
        <dbReference type="SAM" id="Phobius"/>
    </source>
</evidence>
<keyword evidence="1" id="KW-0812">Transmembrane</keyword>
<evidence type="ECO:0008006" key="4">
    <source>
        <dbReference type="Google" id="ProtNLM"/>
    </source>
</evidence>
<dbReference type="OrthoDB" id="2803205at2759"/>
<keyword evidence="1" id="KW-1133">Transmembrane helix</keyword>
<accession>A0A401GPH5</accession>
<dbReference type="Proteomes" id="UP000287166">
    <property type="component" value="Unassembled WGS sequence"/>
</dbReference>
<reference evidence="2 3" key="1">
    <citation type="journal article" date="2018" name="Sci. Rep.">
        <title>Genome sequence of the cauliflower mushroom Sparassis crispa (Hanabiratake) and its association with beneficial usage.</title>
        <authorList>
            <person name="Kiyama R."/>
            <person name="Furutani Y."/>
            <person name="Kawaguchi K."/>
            <person name="Nakanishi T."/>
        </authorList>
    </citation>
    <scope>NUCLEOTIDE SEQUENCE [LARGE SCALE GENOMIC DNA]</scope>
</reference>
<comment type="caution">
    <text evidence="2">The sequence shown here is derived from an EMBL/GenBank/DDBJ whole genome shotgun (WGS) entry which is preliminary data.</text>
</comment>
<dbReference type="AlphaFoldDB" id="A0A401GPH5"/>
<sequence>MVDWSSPRLLEITSFVFSQVVMFSLGVYGWHILLTLRHVELPLAARRLKFRWAFVPYLLARYVLLAFLISLIATSKTYTNLCHKSLKGLCLLCNVALAAASTNLFVRTVTLWHNKLWVRGVLGLFTLGLWAAALTSALTDLHASTRICGNPYSSDVRDIFAFYLSTTVYNAVILVFTVAGLYSKTLAHVSPVWHMLYRQGIWYFVTMLLVNMVVLIFAGLELNPVMNVFFTVPATVVSVISSSQAVVSLVKLQEDSNTSSALSSQGRTAGGTASVKRAQFTSNIQLNLSLCDDSLDLEIQEGGPRIGKAVIFSSHVGDLPDTSRSSIISLFVNRGVDVQSYGSDMEGKTKHLQF</sequence>
<name>A0A401GPH5_9APHY</name>
<feature type="transmembrane region" description="Helical" evidence="1">
    <location>
        <begin position="118"/>
        <end position="139"/>
    </location>
</feature>
<protein>
    <recommendedName>
        <fullName evidence="4">Transmembrane protein</fullName>
    </recommendedName>
</protein>
<dbReference type="RefSeq" id="XP_027615036.1">
    <property type="nucleotide sequence ID" value="XM_027759235.1"/>
</dbReference>
<evidence type="ECO:0000313" key="3">
    <source>
        <dbReference type="Proteomes" id="UP000287166"/>
    </source>
</evidence>
<dbReference type="GeneID" id="38781040"/>
<feature type="transmembrane region" description="Helical" evidence="1">
    <location>
        <begin position="201"/>
        <end position="220"/>
    </location>
</feature>
<feature type="transmembrane region" description="Helical" evidence="1">
    <location>
        <begin position="54"/>
        <end position="74"/>
    </location>
</feature>
<feature type="transmembrane region" description="Helical" evidence="1">
    <location>
        <begin position="12"/>
        <end position="33"/>
    </location>
</feature>
<feature type="transmembrane region" description="Helical" evidence="1">
    <location>
        <begin position="86"/>
        <end position="106"/>
    </location>
</feature>
<feature type="transmembrane region" description="Helical" evidence="1">
    <location>
        <begin position="159"/>
        <end position="181"/>
    </location>
</feature>
<dbReference type="InParanoid" id="A0A401GPH5"/>
<proteinExistence type="predicted"/>
<dbReference type="EMBL" id="BFAD01000006">
    <property type="protein sequence ID" value="GBE84123.1"/>
    <property type="molecule type" value="Genomic_DNA"/>
</dbReference>
<evidence type="ECO:0000313" key="2">
    <source>
        <dbReference type="EMBL" id="GBE84123.1"/>
    </source>
</evidence>